<name>A0ACD1GDS1_9EURO</name>
<dbReference type="Proteomes" id="UP000249057">
    <property type="component" value="Unassembled WGS sequence"/>
</dbReference>
<dbReference type="EMBL" id="KZ825330">
    <property type="protein sequence ID" value="RAH47328.1"/>
    <property type="molecule type" value="Genomic_DNA"/>
</dbReference>
<evidence type="ECO:0000313" key="1">
    <source>
        <dbReference type="EMBL" id="RAH47328.1"/>
    </source>
</evidence>
<sequence length="391" mass="42799">MPVGEDTVSGNAGCYVAASWALSTIAGLTLVARYSIKSWIRWAIPKRCNSAHVSNDPSFDAGLGRPASTLSQPQISDTLKYAYIGQLFEVIAVMLARIGIMYFLLRCFHGADMRLRVAIMICIGVQIIVNLATDLQVLLMCGSRTSHTANRLAYFHYMWDPLPTDGSVACQQPVSQVVTGLIQGGRSPPTSFALRLLTPQLGLNTAIDFFLAILAGVQLWRFPLARKVRSQSFISRFKKLPREARNRRLRQTAAISGPLLLSGIASLVKTTVAHMIFLLRLTTPRETLLTLPISRVENACLLVAPCAPVFRLLFSLVSKTGARNLGYPWYGNQSGARGQALELETVPHTQVKGTVVMSTVDKDTLPEQPPAGEAVIIRTDIMVEYASERTA</sequence>
<accession>A0ACD1GDS1</accession>
<organism evidence="1 2">
    <name type="scientific">Aspergillus brunneoviolaceus CBS 621.78</name>
    <dbReference type="NCBI Taxonomy" id="1450534"/>
    <lineage>
        <taxon>Eukaryota</taxon>
        <taxon>Fungi</taxon>
        <taxon>Dikarya</taxon>
        <taxon>Ascomycota</taxon>
        <taxon>Pezizomycotina</taxon>
        <taxon>Eurotiomycetes</taxon>
        <taxon>Eurotiomycetidae</taxon>
        <taxon>Eurotiales</taxon>
        <taxon>Aspergillaceae</taxon>
        <taxon>Aspergillus</taxon>
        <taxon>Aspergillus subgen. Circumdati</taxon>
    </lineage>
</organism>
<gene>
    <name evidence="1" type="ORF">BO95DRAFT_480840</name>
</gene>
<proteinExistence type="predicted"/>
<protein>
    <submittedName>
        <fullName evidence="1">Uncharacterized protein</fullName>
    </submittedName>
</protein>
<reference evidence="1" key="1">
    <citation type="submission" date="2018-02" db="EMBL/GenBank/DDBJ databases">
        <title>The genomes of Aspergillus section Nigri reveals drivers in fungal speciation.</title>
        <authorList>
            <consortium name="DOE Joint Genome Institute"/>
            <person name="Vesth T.C."/>
            <person name="Nybo J."/>
            <person name="Theobald S."/>
            <person name="Brandl J."/>
            <person name="Frisvad J.C."/>
            <person name="Nielsen K.F."/>
            <person name="Lyhne E.K."/>
            <person name="Kogle M.E."/>
            <person name="Kuo A."/>
            <person name="Riley R."/>
            <person name="Clum A."/>
            <person name="Nolan M."/>
            <person name="Lipzen A."/>
            <person name="Salamov A."/>
            <person name="Henrissat B."/>
            <person name="Wiebenga A."/>
            <person name="De vries R.P."/>
            <person name="Grigoriev I.V."/>
            <person name="Mortensen U.H."/>
            <person name="Andersen M.R."/>
            <person name="Baker S.E."/>
        </authorList>
    </citation>
    <scope>NUCLEOTIDE SEQUENCE</scope>
    <source>
        <strain evidence="1">CBS 621.78</strain>
    </source>
</reference>
<evidence type="ECO:0000313" key="2">
    <source>
        <dbReference type="Proteomes" id="UP000249057"/>
    </source>
</evidence>
<keyword evidence="2" id="KW-1185">Reference proteome</keyword>